<comment type="caution">
    <text evidence="2">The sequence shown here is derived from an EMBL/GenBank/DDBJ whole genome shotgun (WGS) entry which is preliminary data.</text>
</comment>
<evidence type="ECO:0000313" key="2">
    <source>
        <dbReference type="EMBL" id="PDS49171.1"/>
    </source>
</evidence>
<feature type="region of interest" description="Disordered" evidence="1">
    <location>
        <begin position="1"/>
        <end position="114"/>
    </location>
</feature>
<evidence type="ECO:0000256" key="1">
    <source>
        <dbReference type="SAM" id="MobiDB-lite"/>
    </source>
</evidence>
<feature type="compositionally biased region" description="Low complexity" evidence="1">
    <location>
        <begin position="66"/>
        <end position="111"/>
    </location>
</feature>
<proteinExistence type="predicted"/>
<evidence type="ECO:0008006" key="4">
    <source>
        <dbReference type="Google" id="ProtNLM"/>
    </source>
</evidence>
<accession>A0ABX4J3Z3</accession>
<organism evidence="2 3">
    <name type="scientific">Rhizobium anhuiense</name>
    <dbReference type="NCBI Taxonomy" id="1184720"/>
    <lineage>
        <taxon>Bacteria</taxon>
        <taxon>Pseudomonadati</taxon>
        <taxon>Pseudomonadota</taxon>
        <taxon>Alphaproteobacteria</taxon>
        <taxon>Hyphomicrobiales</taxon>
        <taxon>Rhizobiaceae</taxon>
        <taxon>Rhizobium/Agrobacterium group</taxon>
        <taxon>Rhizobium</taxon>
    </lineage>
</organism>
<keyword evidence="3" id="KW-1185">Reference proteome</keyword>
<feature type="region of interest" description="Disordered" evidence="1">
    <location>
        <begin position="312"/>
        <end position="351"/>
    </location>
</feature>
<name>A0ABX4J3Z3_9HYPH</name>
<feature type="compositionally biased region" description="Low complexity" evidence="1">
    <location>
        <begin position="312"/>
        <end position="322"/>
    </location>
</feature>
<feature type="compositionally biased region" description="Low complexity" evidence="1">
    <location>
        <begin position="329"/>
        <end position="349"/>
    </location>
</feature>
<dbReference type="EMBL" id="NWSL01000020">
    <property type="protein sequence ID" value="PDS49171.1"/>
    <property type="molecule type" value="Genomic_DNA"/>
</dbReference>
<reference evidence="2 3" key="1">
    <citation type="submission" date="2017-09" db="EMBL/GenBank/DDBJ databases">
        <title>Comparative genomics of rhizobia isolated from Phaseolus vulgaris in China.</title>
        <authorList>
            <person name="Tong W."/>
        </authorList>
    </citation>
    <scope>NUCLEOTIDE SEQUENCE [LARGE SCALE GENOMIC DNA]</scope>
    <source>
        <strain evidence="2 3">Y27</strain>
    </source>
</reference>
<sequence length="366" mass="38839">MEDLINEAGNGSEDLGTSQVNDKPLSIRDSLRAAIESTDDGAPAPGTTERQRDERNGRFVAKGNEQTTAAPQVAAVAPKPGEAPASANAAPAAQQVTPAATPATEQQQAATHRVPPGWAPEAKALFGNLPAEVQAAISKREQEVDNGFRVLQDYKGLEEFTPIVKQAGITHADVMRKAIDWERSLQQDPINTVIHVANMAGVNLRALVAGQQDQVLQRRPQQAQQQPTPQPVNVEATVEQVLRKRDTETQVNAFISDPANVHAEAVLDDMVALISAGRAANLKDAYDAACWMRPDIRQQLISQAAPANIVQDQTSQRAAAADQARRASRSISGSSAPGPTQGAGAGQPTSIRDSLRSALHAANGRV</sequence>
<dbReference type="Proteomes" id="UP000219972">
    <property type="component" value="Unassembled WGS sequence"/>
</dbReference>
<protein>
    <recommendedName>
        <fullName evidence="4">DUF3102 domain-containing protein</fullName>
    </recommendedName>
</protein>
<dbReference type="RefSeq" id="WP_097544347.1">
    <property type="nucleotide sequence ID" value="NZ_NWSK01000005.1"/>
</dbReference>
<evidence type="ECO:0000313" key="3">
    <source>
        <dbReference type="Proteomes" id="UP000219972"/>
    </source>
</evidence>
<gene>
    <name evidence="2" type="ORF">CO662_24835</name>
</gene>